<evidence type="ECO:0008006" key="4">
    <source>
        <dbReference type="Google" id="ProtNLM"/>
    </source>
</evidence>
<keyword evidence="1" id="KW-0472">Membrane</keyword>
<feature type="transmembrane region" description="Helical" evidence="1">
    <location>
        <begin position="303"/>
        <end position="325"/>
    </location>
</feature>
<dbReference type="PROSITE" id="PS51257">
    <property type="entry name" value="PROKAR_LIPOPROTEIN"/>
    <property type="match status" value="1"/>
</dbReference>
<dbReference type="EMBL" id="WMJY01000047">
    <property type="protein sequence ID" value="MTH30898.1"/>
    <property type="molecule type" value="Genomic_DNA"/>
</dbReference>
<evidence type="ECO:0000256" key="1">
    <source>
        <dbReference type="SAM" id="Phobius"/>
    </source>
</evidence>
<feature type="transmembrane region" description="Helical" evidence="1">
    <location>
        <begin position="135"/>
        <end position="154"/>
    </location>
</feature>
<dbReference type="AlphaFoldDB" id="A0A7K1GQ47"/>
<feature type="transmembrane region" description="Helical" evidence="1">
    <location>
        <begin position="239"/>
        <end position="259"/>
    </location>
</feature>
<organism evidence="2 3">
    <name type="scientific">Myroides pelagicus</name>
    <dbReference type="NCBI Taxonomy" id="270914"/>
    <lineage>
        <taxon>Bacteria</taxon>
        <taxon>Pseudomonadati</taxon>
        <taxon>Bacteroidota</taxon>
        <taxon>Flavobacteriia</taxon>
        <taxon>Flavobacteriales</taxon>
        <taxon>Flavobacteriaceae</taxon>
        <taxon>Myroides</taxon>
    </lineage>
</organism>
<feature type="transmembrane region" description="Helical" evidence="1">
    <location>
        <begin position="47"/>
        <end position="68"/>
    </location>
</feature>
<name>A0A7K1GQ47_9FLAO</name>
<feature type="transmembrane region" description="Helical" evidence="1">
    <location>
        <begin position="7"/>
        <end position="27"/>
    </location>
</feature>
<keyword evidence="3" id="KW-1185">Reference proteome</keyword>
<gene>
    <name evidence="2" type="ORF">GJV77_13530</name>
</gene>
<keyword evidence="1" id="KW-1133">Transmembrane helix</keyword>
<feature type="transmembrane region" description="Helical" evidence="1">
    <location>
        <begin position="105"/>
        <end position="123"/>
    </location>
</feature>
<dbReference type="Proteomes" id="UP000488936">
    <property type="component" value="Unassembled WGS sequence"/>
</dbReference>
<evidence type="ECO:0000313" key="3">
    <source>
        <dbReference type="Proteomes" id="UP000488936"/>
    </source>
</evidence>
<protein>
    <recommendedName>
        <fullName evidence="4">Cytochrome C oxidase subunit I</fullName>
    </recommendedName>
</protein>
<proteinExistence type="predicted"/>
<comment type="caution">
    <text evidence="2">The sequence shown here is derived from an EMBL/GenBank/DDBJ whole genome shotgun (WGS) entry which is preliminary data.</text>
</comment>
<keyword evidence="1" id="KW-0812">Transmembrane</keyword>
<sequence>MKPIYIAISLANFFIASCFGLVLRSAFVYPEVNAYFTYSYLLHTHSHLAMLGWLYMLVFILFVQFFAIHTRKEQRFYNRLFWLTQVSVIGMMLTFPLQGYAAPSIAFSTLHILCSYALGYRLWKYNTIGNPQTRRLLKTAIICLFLSTLGAWSLGPIGGILGKTSVYFQLCIQFFLHFQLNGWFLTAFITLFFHYFFSKKTIPYFTSFYGFWVLSMVFTFGLVFAWYLDIPLIFKINTIGVIAQFLAFGILGCSVWNMIQLKQSLSLSTWWLILAFSCLFFRILAQLSTVVESIAVPTQAIRSWIIGFIHLNMLGIMTGFGIWLLIQLEQIKVNGGLKLATICLLGAFASTQFVLLLQGLKIATSASFVFREHTWLFVCSIGFPLGILLLLFTTAMKSKEGKIFAS</sequence>
<reference evidence="2 3" key="1">
    <citation type="journal article" date="2006" name="Int. J. Syst. Evol. Microbiol.">
        <title>Myroides pelagicus sp. nov., isolated from seawater in Thailand.</title>
        <authorList>
            <person name="Yoon J."/>
            <person name="Maneerat S."/>
            <person name="Kawai F."/>
            <person name="Yokota A."/>
        </authorList>
    </citation>
    <scope>NUCLEOTIDE SEQUENCE [LARGE SCALE GENOMIC DNA]</scope>
    <source>
        <strain evidence="2 3">SM1T</strain>
    </source>
</reference>
<dbReference type="OrthoDB" id="2827525at2"/>
<dbReference type="RefSeq" id="WP_155036870.1">
    <property type="nucleotide sequence ID" value="NZ_JBHTIG010000009.1"/>
</dbReference>
<feature type="transmembrane region" description="Helical" evidence="1">
    <location>
        <begin position="271"/>
        <end position="291"/>
    </location>
</feature>
<feature type="transmembrane region" description="Helical" evidence="1">
    <location>
        <begin position="80"/>
        <end position="99"/>
    </location>
</feature>
<feature type="transmembrane region" description="Helical" evidence="1">
    <location>
        <begin position="337"/>
        <end position="355"/>
    </location>
</feature>
<feature type="transmembrane region" description="Helical" evidence="1">
    <location>
        <begin position="174"/>
        <end position="197"/>
    </location>
</feature>
<accession>A0A7K1GQ47</accession>
<feature type="transmembrane region" description="Helical" evidence="1">
    <location>
        <begin position="375"/>
        <end position="396"/>
    </location>
</feature>
<feature type="transmembrane region" description="Helical" evidence="1">
    <location>
        <begin position="209"/>
        <end position="227"/>
    </location>
</feature>
<evidence type="ECO:0000313" key="2">
    <source>
        <dbReference type="EMBL" id="MTH30898.1"/>
    </source>
</evidence>